<name>A3PEQ5_PROM0</name>
<dbReference type="EMBL" id="CP000576">
    <property type="protein sequence ID" value="ABO18230.1"/>
    <property type="molecule type" value="Genomic_DNA"/>
</dbReference>
<evidence type="ECO:0000256" key="1">
    <source>
        <dbReference type="SAM" id="Phobius"/>
    </source>
</evidence>
<keyword evidence="1" id="KW-1133">Transmembrane helix</keyword>
<keyword evidence="3" id="KW-1185">Reference proteome</keyword>
<gene>
    <name evidence="2" type="ordered locus">P9301_16071</name>
</gene>
<dbReference type="RefSeq" id="WP_011863530.1">
    <property type="nucleotide sequence ID" value="NC_009091.1"/>
</dbReference>
<evidence type="ECO:0000313" key="2">
    <source>
        <dbReference type="EMBL" id="ABO18230.1"/>
    </source>
</evidence>
<dbReference type="AlphaFoldDB" id="A3PEQ5"/>
<dbReference type="Proteomes" id="UP000001430">
    <property type="component" value="Chromosome"/>
</dbReference>
<proteinExistence type="predicted"/>
<reference evidence="2 3" key="1">
    <citation type="journal article" date="2007" name="PLoS Genet.">
        <title>Patterns and implications of gene gain and loss in the evolution of Prochlorococcus.</title>
        <authorList>
            <person name="Kettler G.C."/>
            <person name="Martiny A.C."/>
            <person name="Huang K."/>
            <person name="Zucker J."/>
            <person name="Coleman M.L."/>
            <person name="Rodrigue S."/>
            <person name="Chen F."/>
            <person name="Lapidus A."/>
            <person name="Ferriera S."/>
            <person name="Johnson J."/>
            <person name="Steglich C."/>
            <person name="Church G.M."/>
            <person name="Richardson P."/>
            <person name="Chisholm S.W."/>
        </authorList>
    </citation>
    <scope>NUCLEOTIDE SEQUENCE [LARGE SCALE GENOMIC DNA]</scope>
    <source>
        <strain evidence="2 3">MIT 9301</strain>
    </source>
</reference>
<sequence>MLLNILIASLIPFVVWVIQKISGNTGPKASYLRRRIFAYGILIIFIFSVIGFISLFQEAQGNGKSIEILSRVLARDSVFWAILLWAGLSNKPNEDKGFLYSIWQPYKPEYIADKKKISKSQKKILKNKEPDFLSDETKEGWLIDQKNTWCKRFYLENNPNADLKQYVVEQTGKLLPNQPPEITKELKLKIKEAKADWKYYINNDWLPTDKKWD</sequence>
<evidence type="ECO:0000313" key="3">
    <source>
        <dbReference type="Proteomes" id="UP000001430"/>
    </source>
</evidence>
<feature type="transmembrane region" description="Helical" evidence="1">
    <location>
        <begin position="36"/>
        <end position="56"/>
    </location>
</feature>
<dbReference type="OrthoDB" id="560208at2"/>
<accession>A3PEQ5</accession>
<keyword evidence="1" id="KW-0812">Transmembrane</keyword>
<dbReference type="InterPro" id="IPR012447">
    <property type="entry name" value="DUF1651"/>
</dbReference>
<protein>
    <submittedName>
        <fullName evidence="2">Uncharacterized protein</fullName>
    </submittedName>
</protein>
<dbReference type="HOGENOM" id="CLU_1293360_0_0_3"/>
<dbReference type="Pfam" id="PF07864">
    <property type="entry name" value="DUF1651"/>
    <property type="match status" value="1"/>
</dbReference>
<dbReference type="KEGG" id="pmg:P9301_16071"/>
<keyword evidence="1" id="KW-0472">Membrane</keyword>
<organism evidence="2 3">
    <name type="scientific">Prochlorococcus marinus (strain MIT 9301)</name>
    <dbReference type="NCBI Taxonomy" id="167546"/>
    <lineage>
        <taxon>Bacteria</taxon>
        <taxon>Bacillati</taxon>
        <taxon>Cyanobacteriota</taxon>
        <taxon>Cyanophyceae</taxon>
        <taxon>Synechococcales</taxon>
        <taxon>Prochlorococcaceae</taxon>
        <taxon>Prochlorococcus</taxon>
    </lineage>
</organism>
<dbReference type="STRING" id="167546.P9301_16071"/>